<name>A0A7G1G701_9BACT</name>
<accession>A0A7G1G701</accession>
<dbReference type="EMBL" id="AP018712">
    <property type="protein sequence ID" value="BBE30934.1"/>
    <property type="molecule type" value="Genomic_DNA"/>
</dbReference>
<gene>
    <name evidence="1" type="ORF">OSSY52_10750</name>
</gene>
<dbReference type="Proteomes" id="UP000516361">
    <property type="component" value="Chromosome"/>
</dbReference>
<evidence type="ECO:0000313" key="2">
    <source>
        <dbReference type="Proteomes" id="UP000516361"/>
    </source>
</evidence>
<keyword evidence="2" id="KW-1185">Reference proteome</keyword>
<dbReference type="AlphaFoldDB" id="A0A7G1G701"/>
<dbReference type="KEGG" id="ocy:OSSY52_10750"/>
<dbReference type="InParanoid" id="A0A7G1G701"/>
<sequence length="61" mass="7258">MNKSYIYLKKVSKPNLQNCKFRGKKIVYNKNVIKCDKIMSYTIQRGELHKKLPLGSFFLFN</sequence>
<protein>
    <submittedName>
        <fullName evidence="1">Uncharacterized protein</fullName>
    </submittedName>
</protein>
<evidence type="ECO:0000313" key="1">
    <source>
        <dbReference type="EMBL" id="BBE30934.1"/>
    </source>
</evidence>
<proteinExistence type="predicted"/>
<organism evidence="1 2">
    <name type="scientific">Tepiditoga spiralis</name>
    <dbReference type="NCBI Taxonomy" id="2108365"/>
    <lineage>
        <taxon>Bacteria</taxon>
        <taxon>Thermotogati</taxon>
        <taxon>Thermotogota</taxon>
        <taxon>Thermotogae</taxon>
        <taxon>Petrotogales</taxon>
        <taxon>Petrotogaceae</taxon>
        <taxon>Tepiditoga</taxon>
    </lineage>
</organism>
<reference evidence="1 2" key="1">
    <citation type="submission" date="2018-06" db="EMBL/GenBank/DDBJ databases">
        <title>Genome sequencing of Oceanotoga sp. sy52.</title>
        <authorList>
            <person name="Mori K."/>
        </authorList>
    </citation>
    <scope>NUCLEOTIDE SEQUENCE [LARGE SCALE GENOMIC DNA]</scope>
    <source>
        <strain evidence="2">sy52</strain>
    </source>
</reference>